<protein>
    <submittedName>
        <fullName evidence="1">Protein NRT1/ PTR FAMILY 5.7</fullName>
    </submittedName>
</protein>
<comment type="caution">
    <text evidence="1">The sequence shown here is derived from an EMBL/GenBank/DDBJ whole genome shotgun (WGS) entry which is preliminary data.</text>
</comment>
<gene>
    <name evidence="1" type="ORF">LOK49_LG04G00254</name>
</gene>
<evidence type="ECO:0000313" key="2">
    <source>
        <dbReference type="Proteomes" id="UP001060215"/>
    </source>
</evidence>
<sequence length="176" mass="19663">MIICVTAYENISVLALRKAIGNEQGIRILQRIDIGMVFPVIAMAIAALVERKRLREVEREIVRVERVGYLSMSVFWLAPQFIILGIGDGFTFVGLQEYFYDQEILVVHQTSTDTASNDDSDNDKYDTSRENGDSSAKVEEEPKCHEVAHNSGHSNNKESNGAMVKRESEVVVVAQA</sequence>
<dbReference type="EMBL" id="CM045759">
    <property type="protein sequence ID" value="KAI8019280.1"/>
    <property type="molecule type" value="Genomic_DNA"/>
</dbReference>
<name>A0ACC0I1W7_9ERIC</name>
<keyword evidence="2" id="KW-1185">Reference proteome</keyword>
<evidence type="ECO:0000313" key="1">
    <source>
        <dbReference type="EMBL" id="KAI8019280.1"/>
    </source>
</evidence>
<proteinExistence type="predicted"/>
<organism evidence="1 2">
    <name type="scientific">Camellia lanceoleosa</name>
    <dbReference type="NCBI Taxonomy" id="1840588"/>
    <lineage>
        <taxon>Eukaryota</taxon>
        <taxon>Viridiplantae</taxon>
        <taxon>Streptophyta</taxon>
        <taxon>Embryophyta</taxon>
        <taxon>Tracheophyta</taxon>
        <taxon>Spermatophyta</taxon>
        <taxon>Magnoliopsida</taxon>
        <taxon>eudicotyledons</taxon>
        <taxon>Gunneridae</taxon>
        <taxon>Pentapetalae</taxon>
        <taxon>asterids</taxon>
        <taxon>Ericales</taxon>
        <taxon>Theaceae</taxon>
        <taxon>Camellia</taxon>
    </lineage>
</organism>
<dbReference type="Proteomes" id="UP001060215">
    <property type="component" value="Chromosome 2"/>
</dbReference>
<accession>A0ACC0I1W7</accession>
<reference evidence="1 2" key="1">
    <citation type="journal article" date="2022" name="Plant J.">
        <title>Chromosome-level genome of Camellia lanceoleosa provides a valuable resource for understanding genome evolution and self-incompatibility.</title>
        <authorList>
            <person name="Gong W."/>
            <person name="Xiao S."/>
            <person name="Wang L."/>
            <person name="Liao Z."/>
            <person name="Chang Y."/>
            <person name="Mo W."/>
            <person name="Hu G."/>
            <person name="Li W."/>
            <person name="Zhao G."/>
            <person name="Zhu H."/>
            <person name="Hu X."/>
            <person name="Ji K."/>
            <person name="Xiang X."/>
            <person name="Song Q."/>
            <person name="Yuan D."/>
            <person name="Jin S."/>
            <person name="Zhang L."/>
        </authorList>
    </citation>
    <scope>NUCLEOTIDE SEQUENCE [LARGE SCALE GENOMIC DNA]</scope>
    <source>
        <strain evidence="1">SQ_2022a</strain>
    </source>
</reference>